<protein>
    <submittedName>
        <fullName evidence="1">Unannotated protein</fullName>
    </submittedName>
</protein>
<evidence type="ECO:0000313" key="1">
    <source>
        <dbReference type="EMBL" id="CAB4920540.1"/>
    </source>
</evidence>
<sequence length="69" mass="7944">MLVPAEAQRGDERCVDESIEKQFANMKSAGIEPMQPRWAVMHRVELPRWSPLVRQSVMQGVWEVISQHG</sequence>
<dbReference type="AlphaFoldDB" id="A0A6J7HVC8"/>
<reference evidence="1" key="1">
    <citation type="submission" date="2020-05" db="EMBL/GenBank/DDBJ databases">
        <authorList>
            <person name="Chiriac C."/>
            <person name="Salcher M."/>
            <person name="Ghai R."/>
            <person name="Kavagutti S V."/>
        </authorList>
    </citation>
    <scope>NUCLEOTIDE SEQUENCE</scope>
</reference>
<organism evidence="1">
    <name type="scientific">freshwater metagenome</name>
    <dbReference type="NCBI Taxonomy" id="449393"/>
    <lineage>
        <taxon>unclassified sequences</taxon>
        <taxon>metagenomes</taxon>
        <taxon>ecological metagenomes</taxon>
    </lineage>
</organism>
<name>A0A6J7HVC8_9ZZZZ</name>
<accession>A0A6J7HVC8</accession>
<gene>
    <name evidence="1" type="ORF">UFOPK3519_01905</name>
</gene>
<dbReference type="EMBL" id="CAFBMG010000235">
    <property type="protein sequence ID" value="CAB4920540.1"/>
    <property type="molecule type" value="Genomic_DNA"/>
</dbReference>
<proteinExistence type="predicted"/>